<dbReference type="SMART" id="SM00220">
    <property type="entry name" value="S_TKc"/>
    <property type="match status" value="1"/>
</dbReference>
<evidence type="ECO:0000313" key="2">
    <source>
        <dbReference type="EMBL" id="KAK7422123.1"/>
    </source>
</evidence>
<dbReference type="InterPro" id="IPR052751">
    <property type="entry name" value="Plant_MAPKKK"/>
</dbReference>
<accession>A0ABR1HLP1</accession>
<dbReference type="InterPro" id="IPR011009">
    <property type="entry name" value="Kinase-like_dom_sf"/>
</dbReference>
<reference evidence="2 3" key="1">
    <citation type="journal article" date="2025" name="Microbiol. Resour. Announc.">
        <title>Draft genome sequences for Neonectria magnoliae and Neonectria punicea, canker pathogens of Liriodendron tulipifera and Acer saccharum in West Virginia.</title>
        <authorList>
            <person name="Petronek H.M."/>
            <person name="Kasson M.T."/>
            <person name="Metheny A.M."/>
            <person name="Stauder C.M."/>
            <person name="Lovett B."/>
            <person name="Lynch S.C."/>
            <person name="Garnas J.R."/>
            <person name="Kasson L.R."/>
            <person name="Stajich J.E."/>
        </authorList>
    </citation>
    <scope>NUCLEOTIDE SEQUENCE [LARGE SCALE GENOMIC DNA]</scope>
    <source>
        <strain evidence="2 3">NRRL 64653</strain>
    </source>
</reference>
<proteinExistence type="predicted"/>
<dbReference type="PANTHER" id="PTHR48011:SF84">
    <property type="entry name" value="KINASE, PUTATIVE-RELATED"/>
    <property type="match status" value="1"/>
</dbReference>
<name>A0ABR1HLP1_9HYPO</name>
<feature type="domain" description="Protein kinase" evidence="1">
    <location>
        <begin position="46"/>
        <end position="314"/>
    </location>
</feature>
<dbReference type="Proteomes" id="UP001498476">
    <property type="component" value="Unassembled WGS sequence"/>
</dbReference>
<gene>
    <name evidence="2" type="ORF">QQX98_001866</name>
</gene>
<sequence>MSDHAGLPELVRDAKLHKNKILKNQVYHELYEAEDGSRPMRRWEGWKNEEIIGRGGFGEVWLQRCVSRANKLRAVKAIKKPKVMNANTCRELEAMAKFSQRRASFACCFSPSFVGFTGWYAGDQVLYIAMEYVRLGDLGKYMVEHCPMAEADVCEITFQVLEGLQVMHQETFANRDIKPENILIKGKPPGSKWWVVLSDFGIAKRVTPVQKRTSDNGTRAYMAPELRAKEPGPVDHRAIDMWCLGETVFRMLTGTAAFPWDSNSPEHLVNRGVFPLEKLTYQVSDAAVDFIQRCLNFECSERIKSSQALEHLWFKKQKDDPLPFLPTCPSFEDNMGNERDLWDTVQSINCTVKPTATDTGSTPTETPVDMPKIIHDPNEYLYVPRKLGQSGASERIPTEAWYINEKGQACWSPYFYNARDNDTPPPPLLYPPPPQLAEFATQPWFNLDNTVGQDFGPDWNKPRLHMEPWFYIQHLPYVLDMQPQPIYIISPTYISSSMYNRGFMYNTGSGCSLGST</sequence>
<dbReference type="Gene3D" id="1.10.510.10">
    <property type="entry name" value="Transferase(Phosphotransferase) domain 1"/>
    <property type="match status" value="1"/>
</dbReference>
<dbReference type="InterPro" id="IPR000719">
    <property type="entry name" value="Prot_kinase_dom"/>
</dbReference>
<evidence type="ECO:0000259" key="1">
    <source>
        <dbReference type="PROSITE" id="PS50011"/>
    </source>
</evidence>
<dbReference type="SUPFAM" id="SSF56112">
    <property type="entry name" value="Protein kinase-like (PK-like)"/>
    <property type="match status" value="1"/>
</dbReference>
<dbReference type="PANTHER" id="PTHR48011">
    <property type="entry name" value="CCR4-NOT TRANSCRIPTIONAL COMPLEX SUBUNIT CAF120-RELATED"/>
    <property type="match status" value="1"/>
</dbReference>
<protein>
    <recommendedName>
        <fullName evidence="1">Protein kinase domain-containing protein</fullName>
    </recommendedName>
</protein>
<dbReference type="PROSITE" id="PS50011">
    <property type="entry name" value="PROTEIN_KINASE_DOM"/>
    <property type="match status" value="1"/>
</dbReference>
<organism evidence="2 3">
    <name type="scientific">Neonectria punicea</name>
    <dbReference type="NCBI Taxonomy" id="979145"/>
    <lineage>
        <taxon>Eukaryota</taxon>
        <taxon>Fungi</taxon>
        <taxon>Dikarya</taxon>
        <taxon>Ascomycota</taxon>
        <taxon>Pezizomycotina</taxon>
        <taxon>Sordariomycetes</taxon>
        <taxon>Hypocreomycetidae</taxon>
        <taxon>Hypocreales</taxon>
        <taxon>Nectriaceae</taxon>
        <taxon>Neonectria</taxon>
    </lineage>
</organism>
<dbReference type="EMBL" id="JAZAVJ010000018">
    <property type="protein sequence ID" value="KAK7422123.1"/>
    <property type="molecule type" value="Genomic_DNA"/>
</dbReference>
<keyword evidence="3" id="KW-1185">Reference proteome</keyword>
<evidence type="ECO:0000313" key="3">
    <source>
        <dbReference type="Proteomes" id="UP001498476"/>
    </source>
</evidence>
<dbReference type="Pfam" id="PF00069">
    <property type="entry name" value="Pkinase"/>
    <property type="match status" value="1"/>
</dbReference>
<comment type="caution">
    <text evidence="2">The sequence shown here is derived from an EMBL/GenBank/DDBJ whole genome shotgun (WGS) entry which is preliminary data.</text>
</comment>